<dbReference type="GO" id="GO:0009446">
    <property type="term" value="P:putrescine biosynthetic process"/>
    <property type="evidence" value="ECO:0007669"/>
    <property type="project" value="InterPro"/>
</dbReference>
<dbReference type="AlphaFoldDB" id="F9DF91"/>
<evidence type="ECO:0000256" key="1">
    <source>
        <dbReference type="ARBA" id="ARBA00022801"/>
    </source>
</evidence>
<name>F9DF91_9BACT</name>
<dbReference type="STRING" id="997353.HMPREF9144_0331"/>
<evidence type="ECO:0008006" key="4">
    <source>
        <dbReference type="Google" id="ProtNLM"/>
    </source>
</evidence>
<comment type="caution">
    <text evidence="2">The sequence shown here is derived from an EMBL/GenBank/DDBJ whole genome shotgun (WGS) entry which is preliminary data.</text>
</comment>
<keyword evidence="1" id="KW-0378">Hydrolase</keyword>
<accession>F9DF91</accession>
<sequence>MYRLKRHLIDKKKGINKYFPQINAKKLGDYWNICTFVLSYYYCNLIKDLSYKFAMEHLEVIKVSEEKMSSEHLNANKVYFATEILNDSNMMPIYSKLCMMLDIYDVEHEIIEDPVTHSCKALKPAWLVNNVKITDHVDCLVRNIGDKRMLMTNCAEYDSEVAKALKEKIEAEGYEVVELSYSSFDGVREAKDTSWAYINYIHTSKVIIVPMQHAKEDKEALQQIKACFPHLAVVGVYADPCFGNEGEFIRYSKSINESMVS</sequence>
<evidence type="ECO:0000313" key="2">
    <source>
        <dbReference type="EMBL" id="EGQ22117.1"/>
    </source>
</evidence>
<protein>
    <recommendedName>
        <fullName evidence="4">Agmatine deiminase</fullName>
    </recommendedName>
</protein>
<dbReference type="EMBL" id="AFPY01000014">
    <property type="protein sequence ID" value="EGQ22117.1"/>
    <property type="molecule type" value="Genomic_DNA"/>
</dbReference>
<dbReference type="Gene3D" id="3.75.10.10">
    <property type="entry name" value="L-arginine/glycine Amidinotransferase, Chain A"/>
    <property type="match status" value="1"/>
</dbReference>
<dbReference type="GO" id="GO:0004668">
    <property type="term" value="F:protein-arginine deiminase activity"/>
    <property type="evidence" value="ECO:0007669"/>
    <property type="project" value="InterPro"/>
</dbReference>
<dbReference type="SUPFAM" id="SSF55909">
    <property type="entry name" value="Pentein"/>
    <property type="match status" value="1"/>
</dbReference>
<dbReference type="HOGENOM" id="CLU_093158_0_0_10"/>
<reference evidence="2 3" key="1">
    <citation type="submission" date="2011-04" db="EMBL/GenBank/DDBJ databases">
        <authorList>
            <person name="Muzny D."/>
            <person name="Qin X."/>
            <person name="Deng J."/>
            <person name="Jiang H."/>
            <person name="Liu Y."/>
            <person name="Qu J."/>
            <person name="Song X.-Z."/>
            <person name="Zhang L."/>
            <person name="Thornton R."/>
            <person name="Coyle M."/>
            <person name="Francisco L."/>
            <person name="Jackson L."/>
            <person name="Javaid M."/>
            <person name="Korchina V."/>
            <person name="Kovar C."/>
            <person name="Mata R."/>
            <person name="Mathew T."/>
            <person name="Ngo R."/>
            <person name="Nguyen L."/>
            <person name="Nguyen N."/>
            <person name="Okwuonu G."/>
            <person name="Ongeri F."/>
            <person name="Pham C."/>
            <person name="Simmons D."/>
            <person name="Wilczek-Boney K."/>
            <person name="Hale W."/>
            <person name="Jakkamsetti A."/>
            <person name="Pham P."/>
            <person name="Ruth R."/>
            <person name="San Lucas F."/>
            <person name="Warren J."/>
            <person name="Zhang J."/>
            <person name="Zhao Z."/>
            <person name="Zhou C."/>
            <person name="Zhu D."/>
            <person name="Lee S."/>
            <person name="Bess C."/>
            <person name="Blankenburg K."/>
            <person name="Forbes L."/>
            <person name="Fu Q."/>
            <person name="Gubbala S."/>
            <person name="Hirani K."/>
            <person name="Jayaseelan J.C."/>
            <person name="Lara F."/>
            <person name="Munidasa M."/>
            <person name="Palculict T."/>
            <person name="Patil S."/>
            <person name="Pu L.-L."/>
            <person name="Saada N."/>
            <person name="Tang L."/>
            <person name="Weissenberger G."/>
            <person name="Zhu Y."/>
            <person name="Hemphill L."/>
            <person name="Shang Y."/>
            <person name="Youmans B."/>
            <person name="Ayvaz T."/>
            <person name="Ross M."/>
            <person name="Santibanez J."/>
            <person name="Aqrawi P."/>
            <person name="Gross S."/>
            <person name="Joshi V."/>
            <person name="Fowler G."/>
            <person name="Nazareth L."/>
            <person name="Reid J."/>
            <person name="Worley K."/>
            <person name="Petrosino J."/>
            <person name="Highlander S."/>
            <person name="Gibbs R."/>
        </authorList>
    </citation>
    <scope>NUCLEOTIDE SEQUENCE [LARGE SCALE GENOMIC DNA]</scope>
    <source>
        <strain evidence="2 3">ATCC 700821</strain>
    </source>
</reference>
<organism evidence="2 3">
    <name type="scientific">Prevotella pallens ATCC 700821</name>
    <dbReference type="NCBI Taxonomy" id="997353"/>
    <lineage>
        <taxon>Bacteria</taxon>
        <taxon>Pseudomonadati</taxon>
        <taxon>Bacteroidota</taxon>
        <taxon>Bacteroidia</taxon>
        <taxon>Bacteroidales</taxon>
        <taxon>Prevotellaceae</taxon>
        <taxon>Prevotella</taxon>
    </lineage>
</organism>
<dbReference type="Proteomes" id="UP000004123">
    <property type="component" value="Unassembled WGS sequence"/>
</dbReference>
<proteinExistence type="predicted"/>
<dbReference type="InterPro" id="IPR007466">
    <property type="entry name" value="Peptidyl-Arg-deiminase_porph"/>
</dbReference>
<evidence type="ECO:0000313" key="3">
    <source>
        <dbReference type="Proteomes" id="UP000004123"/>
    </source>
</evidence>
<dbReference type="Pfam" id="PF04371">
    <property type="entry name" value="PAD_porph"/>
    <property type="match status" value="1"/>
</dbReference>
<gene>
    <name evidence="2" type="ORF">HMPREF9144_0331</name>
</gene>